<evidence type="ECO:0000313" key="2">
    <source>
        <dbReference type="Proteomes" id="UP000887569"/>
    </source>
</evidence>
<evidence type="ECO:0000313" key="3">
    <source>
        <dbReference type="WBParaSite" id="PgR025_g079_t01"/>
    </source>
</evidence>
<sequence length="137" mass="16181">MYYISRILQSNGKNRYRTTNVVPFPYLMRSFSRLELFLATNAFCSRTSSLQFHMYRRVCRLLVQRTFRMTQRGRFVFSLQGIMLCCLSFQFLFVSVVVTCSMPQNCKTGSALSFKFCYLFNKVSSALKSPKFGRRYR</sequence>
<protein>
    <submittedName>
        <fullName evidence="3">EF-hand domain-containing protein</fullName>
    </submittedName>
</protein>
<dbReference type="Proteomes" id="UP000887569">
    <property type="component" value="Unplaced"/>
</dbReference>
<accession>A0A915B382</accession>
<organism evidence="2 3">
    <name type="scientific">Parascaris univalens</name>
    <name type="common">Nematode worm</name>
    <dbReference type="NCBI Taxonomy" id="6257"/>
    <lineage>
        <taxon>Eukaryota</taxon>
        <taxon>Metazoa</taxon>
        <taxon>Ecdysozoa</taxon>
        <taxon>Nematoda</taxon>
        <taxon>Chromadorea</taxon>
        <taxon>Rhabditida</taxon>
        <taxon>Spirurina</taxon>
        <taxon>Ascaridomorpha</taxon>
        <taxon>Ascaridoidea</taxon>
        <taxon>Ascarididae</taxon>
        <taxon>Parascaris</taxon>
    </lineage>
</organism>
<reference evidence="3" key="1">
    <citation type="submission" date="2022-11" db="UniProtKB">
        <authorList>
            <consortium name="WormBaseParasite"/>
        </authorList>
    </citation>
    <scope>IDENTIFICATION</scope>
</reference>
<keyword evidence="1" id="KW-0472">Membrane</keyword>
<dbReference type="AlphaFoldDB" id="A0A915B382"/>
<keyword evidence="2" id="KW-1185">Reference proteome</keyword>
<proteinExistence type="predicted"/>
<feature type="transmembrane region" description="Helical" evidence="1">
    <location>
        <begin position="75"/>
        <end position="98"/>
    </location>
</feature>
<dbReference type="WBParaSite" id="PgR025_g079_t01">
    <property type="protein sequence ID" value="PgR025_g079_t01"/>
    <property type="gene ID" value="PgR025_g079"/>
</dbReference>
<keyword evidence="1" id="KW-1133">Transmembrane helix</keyword>
<keyword evidence="1" id="KW-0812">Transmembrane</keyword>
<evidence type="ECO:0000256" key="1">
    <source>
        <dbReference type="SAM" id="Phobius"/>
    </source>
</evidence>
<name>A0A915B382_PARUN</name>